<dbReference type="InterPro" id="IPR001611">
    <property type="entry name" value="Leu-rich_rpt"/>
</dbReference>
<name>A0A5E4MX50_9HEMI</name>
<keyword evidence="2" id="KW-0677">Repeat</keyword>
<dbReference type="Gene3D" id="3.80.10.10">
    <property type="entry name" value="Ribonuclease Inhibitor"/>
    <property type="match status" value="2"/>
</dbReference>
<evidence type="ECO:0000313" key="4">
    <source>
        <dbReference type="EMBL" id="VVC36905.1"/>
    </source>
</evidence>
<dbReference type="EMBL" id="CABPRJ010001438">
    <property type="protein sequence ID" value="VVC36905.1"/>
    <property type="molecule type" value="Genomic_DNA"/>
</dbReference>
<dbReference type="PANTHER" id="PTHR46652:SF8">
    <property type="entry name" value="LEUCINE RICH REPEAT CONTAINING 23"/>
    <property type="match status" value="1"/>
</dbReference>
<dbReference type="SUPFAM" id="SSF52058">
    <property type="entry name" value="L domain-like"/>
    <property type="match status" value="1"/>
</dbReference>
<accession>A0A5E4MX50</accession>
<evidence type="ECO:0000313" key="5">
    <source>
        <dbReference type="Proteomes" id="UP000325440"/>
    </source>
</evidence>
<keyword evidence="1" id="KW-0433">Leucine-rich repeat</keyword>
<dbReference type="PANTHER" id="PTHR46652">
    <property type="entry name" value="LEUCINE-RICH REPEAT AND IQ DOMAIN-CONTAINING PROTEIN 1-RELATED"/>
    <property type="match status" value="1"/>
</dbReference>
<reference evidence="4 5" key="1">
    <citation type="submission" date="2019-08" db="EMBL/GenBank/DDBJ databases">
        <authorList>
            <person name="Alioto T."/>
            <person name="Alioto T."/>
            <person name="Gomez Garrido J."/>
        </authorList>
    </citation>
    <scope>NUCLEOTIDE SEQUENCE [LARGE SCALE GENOMIC DNA]</scope>
</reference>
<protein>
    <submittedName>
        <fullName evidence="4">Leucine-rich repeat,Leucine-rich repeat domain, L domain-like</fullName>
    </submittedName>
</protein>
<sequence length="592" mass="68787">MAKELMRLTYETLVDKRHALGLLEKVKREGDALIYSENKLNREKTEFNKHLHEESFKTKERLEKIHSLEKIYERKKVELVDIHKQIELAKMRSENLKKESRTPEVLENYRPYEELISEVLEKLPQCKNVFDIISNVVNLNTTVKLDSELFKTDDDTYENLEASFDEVGFRPVWFAPRKRKVESIWERVQDDFMKRHRGHSYKHLEDSDIKQIIKHLKKDEESQNIVASESEELDHLILNTKENYGYQSESGGEWFSEDYEEGYKSNLGNRINFQWSRSLLEEDSYPENTLTVQEASKCLSRIGQVGNGLCYAYIQINLTHRNLTNIEEITHFKYLSLIDLSYNHLDLISLDVLRDLVHVVFVQADHNVVNSLCLTSLPYLQVLTLNSNKVTTLSGLQQPSLECLELNDNKITRVIQEPSKSFNSNYCNEIDCPNLVTLALSRNVLETKVFEQLTFVSITLRVLYLSYNKIESLLGLDSLLNLCRLNLRANCISTLDGITDNLKQLSYLNLRENHLADTNELAKLACLGSLKTLIVSQNRFDPRSTANLRPYLTKLVPCLERIDKQKVVRNASDDNSENIEWPDVSQEVEENE</sequence>
<dbReference type="InterPro" id="IPR050836">
    <property type="entry name" value="SDS22/Internalin_LRR"/>
</dbReference>
<dbReference type="Proteomes" id="UP000325440">
    <property type="component" value="Unassembled WGS sequence"/>
</dbReference>
<proteinExistence type="predicted"/>
<keyword evidence="5" id="KW-1185">Reference proteome</keyword>
<dbReference type="OrthoDB" id="271226at2759"/>
<gene>
    <name evidence="4" type="ORF">CINCED_3A024749</name>
</gene>
<evidence type="ECO:0000256" key="2">
    <source>
        <dbReference type="ARBA" id="ARBA00022737"/>
    </source>
</evidence>
<evidence type="ECO:0000256" key="1">
    <source>
        <dbReference type="ARBA" id="ARBA00022614"/>
    </source>
</evidence>
<feature type="region of interest" description="Disordered" evidence="3">
    <location>
        <begin position="570"/>
        <end position="592"/>
    </location>
</feature>
<dbReference type="InterPro" id="IPR032675">
    <property type="entry name" value="LRR_dom_sf"/>
</dbReference>
<dbReference type="PROSITE" id="PS51450">
    <property type="entry name" value="LRR"/>
    <property type="match status" value="3"/>
</dbReference>
<dbReference type="AlphaFoldDB" id="A0A5E4MX50"/>
<evidence type="ECO:0000256" key="3">
    <source>
        <dbReference type="SAM" id="MobiDB-lite"/>
    </source>
</evidence>
<organism evidence="4 5">
    <name type="scientific">Cinara cedri</name>
    <dbReference type="NCBI Taxonomy" id="506608"/>
    <lineage>
        <taxon>Eukaryota</taxon>
        <taxon>Metazoa</taxon>
        <taxon>Ecdysozoa</taxon>
        <taxon>Arthropoda</taxon>
        <taxon>Hexapoda</taxon>
        <taxon>Insecta</taxon>
        <taxon>Pterygota</taxon>
        <taxon>Neoptera</taxon>
        <taxon>Paraneoptera</taxon>
        <taxon>Hemiptera</taxon>
        <taxon>Sternorrhyncha</taxon>
        <taxon>Aphidomorpha</taxon>
        <taxon>Aphidoidea</taxon>
        <taxon>Aphididae</taxon>
        <taxon>Lachninae</taxon>
        <taxon>Cinara</taxon>
    </lineage>
</organism>